<dbReference type="Proteomes" id="UP000694545">
    <property type="component" value="Unplaced"/>
</dbReference>
<name>A0A8D2JGT7_VARKO</name>
<comment type="function">
    <text evidence="4">Multifunctional protein that is involved in the regulation of many processes.</text>
</comment>
<keyword evidence="2" id="KW-0677">Repeat</keyword>
<evidence type="ECO:0000256" key="1">
    <source>
        <dbReference type="ARBA" id="ARBA00022614"/>
    </source>
</evidence>
<proteinExistence type="inferred from homology"/>
<reference evidence="5" key="1">
    <citation type="submission" date="2025-08" db="UniProtKB">
        <authorList>
            <consortium name="Ensembl"/>
        </authorList>
    </citation>
    <scope>IDENTIFICATION</scope>
</reference>
<dbReference type="Gene3D" id="3.80.10.10">
    <property type="entry name" value="Ribonuclease Inhibitor"/>
    <property type="match status" value="1"/>
</dbReference>
<keyword evidence="6" id="KW-1185">Reference proteome</keyword>
<dbReference type="Ensembl" id="ENSVKKT00000012234.1">
    <property type="protein sequence ID" value="ENSVKKP00000011950.1"/>
    <property type="gene ID" value="ENSVKKG00000008311.1"/>
</dbReference>
<dbReference type="PANTHER" id="PTHR11375:SF1">
    <property type="entry name" value="ACIDIC LEUCINE-RICH NUCLEAR PHOSPHOPROTEIN 32 FAMILY MEMBER A"/>
    <property type="match status" value="1"/>
</dbReference>
<protein>
    <recommendedName>
        <fullName evidence="4">Acidic leucine-rich nuclear phosphoprotein 32 family member</fullName>
    </recommendedName>
</protein>
<sequence>AEPGTWSRTPSHIKQLVLHNCRSSEGNIEGLTDESEGLEFLNTISAGLSSVENLPNDNKILGGLESSVLLLQQSSDLALKTLPCFKDLPCFSTSSSETDKSI</sequence>
<reference evidence="5" key="2">
    <citation type="submission" date="2025-09" db="UniProtKB">
        <authorList>
            <consortium name="Ensembl"/>
        </authorList>
    </citation>
    <scope>IDENTIFICATION</scope>
</reference>
<comment type="similarity">
    <text evidence="3 4">Belongs to the ANP32 family.</text>
</comment>
<organism evidence="5 6">
    <name type="scientific">Varanus komodoensis</name>
    <name type="common">Komodo dragon</name>
    <dbReference type="NCBI Taxonomy" id="61221"/>
    <lineage>
        <taxon>Eukaryota</taxon>
        <taxon>Metazoa</taxon>
        <taxon>Chordata</taxon>
        <taxon>Craniata</taxon>
        <taxon>Vertebrata</taxon>
        <taxon>Euteleostomi</taxon>
        <taxon>Lepidosauria</taxon>
        <taxon>Squamata</taxon>
        <taxon>Bifurcata</taxon>
        <taxon>Unidentata</taxon>
        <taxon>Episquamata</taxon>
        <taxon>Toxicofera</taxon>
        <taxon>Anguimorpha</taxon>
        <taxon>Paleoanguimorpha</taxon>
        <taxon>Varanoidea</taxon>
        <taxon>Varanidae</taxon>
        <taxon>Varanus</taxon>
    </lineage>
</organism>
<evidence type="ECO:0000256" key="3">
    <source>
        <dbReference type="ARBA" id="ARBA00025777"/>
    </source>
</evidence>
<keyword evidence="4" id="KW-0539">Nucleus</keyword>
<keyword evidence="1 4" id="KW-0433">Leucine-rich repeat</keyword>
<dbReference type="GO" id="GO:0005634">
    <property type="term" value="C:nucleus"/>
    <property type="evidence" value="ECO:0007669"/>
    <property type="project" value="UniProtKB-SubCell"/>
</dbReference>
<evidence type="ECO:0000256" key="4">
    <source>
        <dbReference type="RuleBase" id="RU369103"/>
    </source>
</evidence>
<evidence type="ECO:0000256" key="2">
    <source>
        <dbReference type="ARBA" id="ARBA00022737"/>
    </source>
</evidence>
<dbReference type="AlphaFoldDB" id="A0A8D2JGT7"/>
<dbReference type="GO" id="GO:0042393">
    <property type="term" value="F:histone binding"/>
    <property type="evidence" value="ECO:0007669"/>
    <property type="project" value="TreeGrafter"/>
</dbReference>
<evidence type="ECO:0000313" key="5">
    <source>
        <dbReference type="Ensembl" id="ENSVKKP00000011950.1"/>
    </source>
</evidence>
<comment type="subcellular location">
    <subcellularLocation>
        <location evidence="4">Nucleus</location>
    </subcellularLocation>
</comment>
<dbReference type="GO" id="GO:0042981">
    <property type="term" value="P:regulation of apoptotic process"/>
    <property type="evidence" value="ECO:0007669"/>
    <property type="project" value="TreeGrafter"/>
</dbReference>
<dbReference type="InterPro" id="IPR032675">
    <property type="entry name" value="LRR_dom_sf"/>
</dbReference>
<evidence type="ECO:0000313" key="6">
    <source>
        <dbReference type="Proteomes" id="UP000694545"/>
    </source>
</evidence>
<accession>A0A8D2JGT7</accession>
<dbReference type="InterPro" id="IPR045081">
    <property type="entry name" value="AN32"/>
</dbReference>
<dbReference type="PANTHER" id="PTHR11375">
    <property type="entry name" value="ACIDIC LEUCINE-RICH NUCLEAR PHOSPHOPROTEIN 32"/>
    <property type="match status" value="1"/>
</dbReference>